<keyword evidence="1" id="KW-1133">Transmembrane helix</keyword>
<keyword evidence="1" id="KW-0472">Membrane</keyword>
<dbReference type="AlphaFoldDB" id="A0A6C0B8C9"/>
<keyword evidence="1" id="KW-0812">Transmembrane</keyword>
<feature type="transmembrane region" description="Helical" evidence="1">
    <location>
        <begin position="428"/>
        <end position="446"/>
    </location>
</feature>
<proteinExistence type="predicted"/>
<name>A0A6C0B8C9_9ZZZZ</name>
<evidence type="ECO:0000313" key="2">
    <source>
        <dbReference type="EMBL" id="QHS87951.1"/>
    </source>
</evidence>
<organism evidence="2">
    <name type="scientific">viral metagenome</name>
    <dbReference type="NCBI Taxonomy" id="1070528"/>
    <lineage>
        <taxon>unclassified sequences</taxon>
        <taxon>metagenomes</taxon>
        <taxon>organismal metagenomes</taxon>
    </lineage>
</organism>
<feature type="transmembrane region" description="Helical" evidence="1">
    <location>
        <begin position="357"/>
        <end position="376"/>
    </location>
</feature>
<feature type="transmembrane region" description="Helical" evidence="1">
    <location>
        <begin position="292"/>
        <end position="310"/>
    </location>
</feature>
<evidence type="ECO:0000256" key="1">
    <source>
        <dbReference type="SAM" id="Phobius"/>
    </source>
</evidence>
<dbReference type="EMBL" id="MN739090">
    <property type="protein sequence ID" value="QHS87951.1"/>
    <property type="molecule type" value="Genomic_DNA"/>
</dbReference>
<sequence>MDISSFTQAPSTTQISYEFKNIDIVASNCKYISGLAPSDNNDTKIINSNNPLIQTNPGPGGFIGLHVTNYVPPSPNNITFPTTQHAYRCSDLYIYNNKVDNKNKITHNIKDVVALGELVIKHNPVVSTDPIIYLCFMLSSPTTEPARPNEIDNIINFVASTQNTADTLSTSISFSIPKQTLASQYLNSLGETIIVFNTPIHINNASKEILSNFDSSGPPDAKTLPKWLNNNPTNAFKLVEANITTRTDDNVYMECIPTGVSKEDIKAYTLPINSQYTEEASKIEFMGTTVRFTFLVLFVLILYSAFPTFWNAVTQAIGKDKNEELDAAQFWYGFYFVCIFAVTLPLGLIFNFDSTHITISFLVIFTLALTSTMILFSRKVTNPGHYIFQDFKTGVVMSQFITLFESPIHFDTGKWEFDNIFTQDGWPYLWLVLILIVGSNLAIIAIEHRGKLPTSINTDPKTPSSDPNVMNILELLDYVFGDFFALIAIRVVYKIYTAIQG</sequence>
<reference evidence="2" key="1">
    <citation type="journal article" date="2020" name="Nature">
        <title>Giant virus diversity and host interactions through global metagenomics.</title>
        <authorList>
            <person name="Schulz F."/>
            <person name="Roux S."/>
            <person name="Paez-Espino D."/>
            <person name="Jungbluth S."/>
            <person name="Walsh D.A."/>
            <person name="Denef V.J."/>
            <person name="McMahon K.D."/>
            <person name="Konstantinidis K.T."/>
            <person name="Eloe-Fadrosh E.A."/>
            <person name="Kyrpides N.C."/>
            <person name="Woyke T."/>
        </authorList>
    </citation>
    <scope>NUCLEOTIDE SEQUENCE</scope>
    <source>
        <strain evidence="2">GVMAG-M-3300010158-13</strain>
    </source>
</reference>
<protein>
    <submittedName>
        <fullName evidence="2">Uncharacterized protein</fullName>
    </submittedName>
</protein>
<feature type="transmembrane region" description="Helical" evidence="1">
    <location>
        <begin position="330"/>
        <end position="350"/>
    </location>
</feature>
<accession>A0A6C0B8C9</accession>